<dbReference type="Proteomes" id="UP000016935">
    <property type="component" value="Unassembled WGS sequence"/>
</dbReference>
<dbReference type="GeneID" id="19403836"/>
<feature type="compositionally biased region" description="Polar residues" evidence="1">
    <location>
        <begin position="67"/>
        <end position="76"/>
    </location>
</feature>
<organism evidence="2 3">
    <name type="scientific">Exserohilum turcicum (strain 28A)</name>
    <name type="common">Northern leaf blight fungus</name>
    <name type="synonym">Setosphaeria turcica</name>
    <dbReference type="NCBI Taxonomy" id="671987"/>
    <lineage>
        <taxon>Eukaryota</taxon>
        <taxon>Fungi</taxon>
        <taxon>Dikarya</taxon>
        <taxon>Ascomycota</taxon>
        <taxon>Pezizomycotina</taxon>
        <taxon>Dothideomycetes</taxon>
        <taxon>Pleosporomycetidae</taxon>
        <taxon>Pleosporales</taxon>
        <taxon>Pleosporineae</taxon>
        <taxon>Pleosporaceae</taxon>
        <taxon>Exserohilum</taxon>
    </lineage>
</organism>
<evidence type="ECO:0000313" key="3">
    <source>
        <dbReference type="Proteomes" id="UP000016935"/>
    </source>
</evidence>
<dbReference type="HOGENOM" id="CLU_1797667_0_0_1"/>
<proteinExistence type="predicted"/>
<feature type="compositionally biased region" description="Basic and acidic residues" evidence="1">
    <location>
        <begin position="130"/>
        <end position="144"/>
    </location>
</feature>
<feature type="compositionally biased region" description="Polar residues" evidence="1">
    <location>
        <begin position="91"/>
        <end position="104"/>
    </location>
</feature>
<accession>R0JMA2</accession>
<dbReference type="EMBL" id="KB908844">
    <property type="protein sequence ID" value="EOA82378.1"/>
    <property type="molecule type" value="Genomic_DNA"/>
</dbReference>
<dbReference type="RefSeq" id="XP_008029405.1">
    <property type="nucleotide sequence ID" value="XM_008031214.1"/>
</dbReference>
<reference evidence="2 3" key="1">
    <citation type="journal article" date="2012" name="PLoS Pathog.">
        <title>Diverse lifestyles and strategies of plant pathogenesis encoded in the genomes of eighteen Dothideomycetes fungi.</title>
        <authorList>
            <person name="Ohm R.A."/>
            <person name="Feau N."/>
            <person name="Henrissat B."/>
            <person name="Schoch C.L."/>
            <person name="Horwitz B.A."/>
            <person name="Barry K.W."/>
            <person name="Condon B.J."/>
            <person name="Copeland A.C."/>
            <person name="Dhillon B."/>
            <person name="Glaser F."/>
            <person name="Hesse C.N."/>
            <person name="Kosti I."/>
            <person name="LaButti K."/>
            <person name="Lindquist E.A."/>
            <person name="Lucas S."/>
            <person name="Salamov A.A."/>
            <person name="Bradshaw R.E."/>
            <person name="Ciuffetti L."/>
            <person name="Hamelin R.C."/>
            <person name="Kema G.H.J."/>
            <person name="Lawrence C."/>
            <person name="Scott J.A."/>
            <person name="Spatafora J.W."/>
            <person name="Turgeon B.G."/>
            <person name="de Wit P.J.G.M."/>
            <person name="Zhong S."/>
            <person name="Goodwin S.B."/>
            <person name="Grigoriev I.V."/>
        </authorList>
    </citation>
    <scope>NUCLEOTIDE SEQUENCE [LARGE SCALE GENOMIC DNA]</scope>
    <source>
        <strain evidence="3">28A</strain>
    </source>
</reference>
<feature type="region of interest" description="Disordered" evidence="1">
    <location>
        <begin position="67"/>
        <end position="144"/>
    </location>
</feature>
<evidence type="ECO:0000313" key="2">
    <source>
        <dbReference type="EMBL" id="EOA82378.1"/>
    </source>
</evidence>
<sequence>MRSLWRVPLQLESALCDAGSGRFQPKSQVPSYWLLMCMGKTELHGHCLHHLHHIAFAHGTSTNINSLISIQHSKMSAPNPGRQSPDPERQSGAQAGQISDNVNKQGAGPQEGAEQASDNTKNSLSSNPEHPLKQHSEETTSKKV</sequence>
<evidence type="ECO:0000256" key="1">
    <source>
        <dbReference type="SAM" id="MobiDB-lite"/>
    </source>
</evidence>
<keyword evidence="3" id="KW-1185">Reference proteome</keyword>
<feature type="compositionally biased region" description="Polar residues" evidence="1">
    <location>
        <begin position="116"/>
        <end position="128"/>
    </location>
</feature>
<protein>
    <submittedName>
        <fullName evidence="2">Uncharacterized protein</fullName>
    </submittedName>
</protein>
<dbReference type="OrthoDB" id="5375886at2759"/>
<reference evidence="2 3" key="2">
    <citation type="journal article" date="2013" name="PLoS Genet.">
        <title>Comparative genome structure, secondary metabolite, and effector coding capacity across Cochliobolus pathogens.</title>
        <authorList>
            <person name="Condon B.J."/>
            <person name="Leng Y."/>
            <person name="Wu D."/>
            <person name="Bushley K.E."/>
            <person name="Ohm R.A."/>
            <person name="Otillar R."/>
            <person name="Martin J."/>
            <person name="Schackwitz W."/>
            <person name="Grimwood J."/>
            <person name="MohdZainudin N."/>
            <person name="Xue C."/>
            <person name="Wang R."/>
            <person name="Manning V.A."/>
            <person name="Dhillon B."/>
            <person name="Tu Z.J."/>
            <person name="Steffenson B.J."/>
            <person name="Salamov A."/>
            <person name="Sun H."/>
            <person name="Lowry S."/>
            <person name="LaButti K."/>
            <person name="Han J."/>
            <person name="Copeland A."/>
            <person name="Lindquist E."/>
            <person name="Barry K."/>
            <person name="Schmutz J."/>
            <person name="Baker S.E."/>
            <person name="Ciuffetti L.M."/>
            <person name="Grigoriev I.V."/>
            <person name="Zhong S."/>
            <person name="Turgeon B.G."/>
        </authorList>
    </citation>
    <scope>NUCLEOTIDE SEQUENCE [LARGE SCALE GENOMIC DNA]</scope>
    <source>
        <strain evidence="3">28A</strain>
    </source>
</reference>
<dbReference type="eggNOG" id="ENOG502SZKE">
    <property type="taxonomic scope" value="Eukaryota"/>
</dbReference>
<gene>
    <name evidence="2" type="ORF">SETTUDRAFT_33958</name>
</gene>
<dbReference type="AlphaFoldDB" id="R0JMA2"/>
<name>R0JMA2_EXST2</name>